<protein>
    <submittedName>
        <fullName evidence="5">Cyclomaltodextrinase</fullName>
        <ecNumber evidence="5">3.2.1.54</ecNumber>
    </submittedName>
</protein>
<evidence type="ECO:0000256" key="2">
    <source>
        <dbReference type="ARBA" id="ARBA00022801"/>
    </source>
</evidence>
<dbReference type="InterPro" id="IPR017853">
    <property type="entry name" value="GH"/>
</dbReference>
<dbReference type="AlphaFoldDB" id="A0A173ZUM7"/>
<dbReference type="EC" id="3.2.1.54" evidence="5"/>
<dbReference type="Pfam" id="PF00128">
    <property type="entry name" value="Alpha-amylase"/>
    <property type="match status" value="1"/>
</dbReference>
<dbReference type="Gene3D" id="3.90.400.10">
    <property type="entry name" value="Oligo-1,6-glucosidase, Domain 2"/>
    <property type="match status" value="1"/>
</dbReference>
<dbReference type="Gene3D" id="3.20.20.80">
    <property type="entry name" value="Glycosidases"/>
    <property type="match status" value="1"/>
</dbReference>
<dbReference type="SMART" id="SM00642">
    <property type="entry name" value="Aamy"/>
    <property type="match status" value="1"/>
</dbReference>
<dbReference type="Pfam" id="PF02903">
    <property type="entry name" value="Alpha-amylase_N"/>
    <property type="match status" value="1"/>
</dbReference>
<accession>A0A173ZUM7</accession>
<dbReference type="Gene3D" id="2.60.40.1180">
    <property type="entry name" value="Golgi alpha-mannosidase II"/>
    <property type="match status" value="1"/>
</dbReference>
<dbReference type="OrthoDB" id="9805159at2"/>
<evidence type="ECO:0000313" key="6">
    <source>
        <dbReference type="Proteomes" id="UP000095594"/>
    </source>
</evidence>
<dbReference type="GO" id="GO:0005975">
    <property type="term" value="P:carbohydrate metabolic process"/>
    <property type="evidence" value="ECO:0007669"/>
    <property type="project" value="InterPro"/>
</dbReference>
<dbReference type="InterPro" id="IPR045857">
    <property type="entry name" value="O16G_dom_2"/>
</dbReference>
<keyword evidence="2 5" id="KW-0378">Hydrolase</keyword>
<dbReference type="CDD" id="cd11338">
    <property type="entry name" value="AmyAc_CMD"/>
    <property type="match status" value="1"/>
</dbReference>
<dbReference type="Proteomes" id="UP000095594">
    <property type="component" value="Unassembled WGS sequence"/>
</dbReference>
<dbReference type="PANTHER" id="PTHR10357:SF210">
    <property type="entry name" value="MALTODEXTRIN GLUCOSIDASE"/>
    <property type="match status" value="1"/>
</dbReference>
<proteinExistence type="inferred from homology"/>
<feature type="domain" description="Glycosyl hydrolase family 13 catalytic" evidence="4">
    <location>
        <begin position="137"/>
        <end position="495"/>
    </location>
</feature>
<name>A0A173ZUM7_9CLOT</name>
<dbReference type="InterPro" id="IPR014756">
    <property type="entry name" value="Ig_E-set"/>
</dbReference>
<evidence type="ECO:0000256" key="1">
    <source>
        <dbReference type="ARBA" id="ARBA00008061"/>
    </source>
</evidence>
<comment type="similarity">
    <text evidence="1">Belongs to the glycosyl hydrolase 13 family.</text>
</comment>
<dbReference type="EMBL" id="CYZX01000003">
    <property type="protein sequence ID" value="CUN79513.1"/>
    <property type="molecule type" value="Genomic_DNA"/>
</dbReference>
<evidence type="ECO:0000259" key="4">
    <source>
        <dbReference type="SMART" id="SM00642"/>
    </source>
</evidence>
<dbReference type="InterPro" id="IPR013783">
    <property type="entry name" value="Ig-like_fold"/>
</dbReference>
<dbReference type="SUPFAM" id="SSF51445">
    <property type="entry name" value="(Trans)glycosidases"/>
    <property type="match status" value="1"/>
</dbReference>
<dbReference type="Gene3D" id="2.60.40.10">
    <property type="entry name" value="Immunoglobulins"/>
    <property type="match status" value="1"/>
</dbReference>
<dbReference type="PANTHER" id="PTHR10357">
    <property type="entry name" value="ALPHA-AMYLASE FAMILY MEMBER"/>
    <property type="match status" value="1"/>
</dbReference>
<evidence type="ECO:0000313" key="5">
    <source>
        <dbReference type="EMBL" id="CUN79513.1"/>
    </source>
</evidence>
<reference evidence="5 6" key="1">
    <citation type="submission" date="2015-09" db="EMBL/GenBank/DDBJ databases">
        <authorList>
            <consortium name="Pathogen Informatics"/>
        </authorList>
    </citation>
    <scope>NUCLEOTIDE SEQUENCE [LARGE SCALE GENOMIC DNA]</scope>
    <source>
        <strain evidence="5 6">2789STDY5834856</strain>
    </source>
</reference>
<dbReference type="SUPFAM" id="SSF81296">
    <property type="entry name" value="E set domains"/>
    <property type="match status" value="1"/>
</dbReference>
<gene>
    <name evidence="5" type="ORF">ERS852471_00501</name>
</gene>
<dbReference type="SUPFAM" id="SSF51011">
    <property type="entry name" value="Glycosyl hydrolase domain"/>
    <property type="match status" value="1"/>
</dbReference>
<dbReference type="GO" id="GO:0047798">
    <property type="term" value="F:cyclomaltodextrinase activity"/>
    <property type="evidence" value="ECO:0007669"/>
    <property type="project" value="UniProtKB-EC"/>
</dbReference>
<evidence type="ECO:0000256" key="3">
    <source>
        <dbReference type="ARBA" id="ARBA00023295"/>
    </source>
</evidence>
<keyword evidence="3 5" id="KW-0326">Glycosidase</keyword>
<organism evidence="5 6">
    <name type="scientific">Clostridium disporicum</name>
    <dbReference type="NCBI Taxonomy" id="84024"/>
    <lineage>
        <taxon>Bacteria</taxon>
        <taxon>Bacillati</taxon>
        <taxon>Bacillota</taxon>
        <taxon>Clostridia</taxon>
        <taxon>Eubacteriales</taxon>
        <taxon>Clostridiaceae</taxon>
        <taxon>Clostridium</taxon>
    </lineage>
</organism>
<dbReference type="InterPro" id="IPR013780">
    <property type="entry name" value="Glyco_hydro_b"/>
</dbReference>
<dbReference type="CDD" id="cd02857">
    <property type="entry name" value="E_set_CDase_PDE_N"/>
    <property type="match status" value="1"/>
</dbReference>
<dbReference type="InterPro" id="IPR004185">
    <property type="entry name" value="Glyco_hydro_13_lg-like_dom"/>
</dbReference>
<dbReference type="InterPro" id="IPR006047">
    <property type="entry name" value="GH13_cat_dom"/>
</dbReference>
<sequence length="575" mass="68066">MNKHAVYHVLDVPYAYGKDRDTLVLRLRVARDDIKECSVLYRCRYDWENEYKRKKMKIVAETELFTYYEVELSIYRNRYRYYFELMDKANNVLIYTERGLVDVDYANINVAAFQFPYISEDDLYEEEKWLQESIVYQIFPDRFFNGNPDINPDCVKEWGRGKVGRHSMYGGDIRGIIEKLDYLKELGVDLIYLTPIFKSSTNHKYNTTDYFEVDPTFGTLEDVKELVNKCHENNMRIVFDAVFNHSGNDFFAFEDLLEKQEKSKYKDWYFIDSFPVGVEECNYYTFANGCSNMPKLNTNNKEVREYLLNVAKYWVKEIGIDGWRLDVCDEVSHDFWRDFRKAVKGVKRDAIIVGEIMHEANAFLKGDQLDSIMNYPFKNATIDFFGKHSISALEYLDILAANRILYMNSITKQMWNLVGSHDTKRIINECDNNVNKVRLAIAMQFTYVGVPYIYYGDEVGITGGDDPDNRKCMIWDEEKQNKEILNLYKLLIKIRKENKSLVHGSFEVIYCKDEVIGFIREYYDDKIMVIFNNSEEEQCIKYQCKKIGIDLITERNIDFSEDIKIEPLDFMIIKF</sequence>
<dbReference type="RefSeq" id="WP_055263595.1">
    <property type="nucleotide sequence ID" value="NZ_CABIXQ010000003.1"/>
</dbReference>